<dbReference type="InterPro" id="IPR026444">
    <property type="entry name" value="Secre_tail"/>
</dbReference>
<evidence type="ECO:0000259" key="1">
    <source>
        <dbReference type="Pfam" id="PF18962"/>
    </source>
</evidence>
<feature type="non-terminal residue" evidence="2">
    <location>
        <position position="1"/>
    </location>
</feature>
<dbReference type="NCBIfam" id="TIGR04183">
    <property type="entry name" value="Por_Secre_tail"/>
    <property type="match status" value="1"/>
</dbReference>
<dbReference type="OrthoDB" id="818293at2"/>
<proteinExistence type="predicted"/>
<accession>A0A1I1AW75</accession>
<sequence length="686" mass="73063">SDWAAFAINQIAASITVIRSSGDYNGNPFEATGAVTGLGGTPLSPSVTFEYEEYNGSVWSSIAGAPTDAGSYRVRSNFAGNTNYISGSSDWAAFAINQIAASITVTGYTGTYDGAAHGATVTAIGIQGETLVGLNLGASFTNVPGGTAYWTFIDITGNYTDDNGSVQIVINEASTTISVQNSIADCDGDDVTLTAIVNTINPAIQADVNSLGGIVTFKNGSTTIGTVTASSVTGGTFSNSFPISLPLGTTYSITAEFVPYSGNLTGSQSTTVAQLTVMKATISSSIPKNSNGNVVIFDGAASSLGLPSSTTLTAAYQPSSYSGVTYKWFSRNDGGTFTHIPNVVNSTYQVVANGDFVREYKVELIVNGQCVGNEIFSKVISVEASCGKAGQDKVQVCHVMPNGKRNNICVSANAVNALLAGSPGSYIGNCNVTYRMEDEPELITVPWNTPLEVINDKIVSQSENWFEQKKIKLTINAESYNPLAAGFYEMKVDVQANEWFTLEEQINVNVLVADKPLATDIKLSNSILLRNIHNGSVIGDFNTIDPVDDQHTYTIAEHTDFELVGKSVVWKGTVIPATARITVFSTDRAGQTIERAIELSREPRFGEFNMFPNPASSDVNLEVELDQSMNVGIRIYDAVGRLVYQEEGVQNGMATYQIAIAHLSPGIYTVQVKTGILVMNKRLIKK</sequence>
<dbReference type="STRING" id="237018.SAMN04489723_109177"/>
<dbReference type="Pfam" id="PF18962">
    <property type="entry name" value="Por_Secre_tail"/>
    <property type="match status" value="1"/>
</dbReference>
<dbReference type="EMBL" id="FOKK01000009">
    <property type="protein sequence ID" value="SFB42117.1"/>
    <property type="molecule type" value="Genomic_DNA"/>
</dbReference>
<name>A0A1I1AW75_9BACT</name>
<evidence type="ECO:0000313" key="2">
    <source>
        <dbReference type="EMBL" id="SFB42117.1"/>
    </source>
</evidence>
<dbReference type="Proteomes" id="UP000198790">
    <property type="component" value="Unassembled WGS sequence"/>
</dbReference>
<dbReference type="RefSeq" id="WP_139229098.1">
    <property type="nucleotide sequence ID" value="NZ_FOKK01000009.1"/>
</dbReference>
<gene>
    <name evidence="2" type="ORF">SAMN04489723_109177</name>
</gene>
<evidence type="ECO:0000313" key="3">
    <source>
        <dbReference type="Proteomes" id="UP000198790"/>
    </source>
</evidence>
<keyword evidence="3" id="KW-1185">Reference proteome</keyword>
<dbReference type="AlphaFoldDB" id="A0A1I1AW75"/>
<protein>
    <submittedName>
        <fullName evidence="2">Por secretion system C-terminal sorting domain-containing protein</fullName>
    </submittedName>
</protein>
<reference evidence="2 3" key="1">
    <citation type="submission" date="2016-10" db="EMBL/GenBank/DDBJ databases">
        <authorList>
            <person name="de Groot N.N."/>
        </authorList>
    </citation>
    <scope>NUCLEOTIDE SEQUENCE [LARGE SCALE GENOMIC DNA]</scope>
    <source>
        <strain evidence="2 3">DSM 23399</strain>
    </source>
</reference>
<organism evidence="2 3">
    <name type="scientific">Algoriphagus aquimarinus</name>
    <dbReference type="NCBI Taxonomy" id="237018"/>
    <lineage>
        <taxon>Bacteria</taxon>
        <taxon>Pseudomonadati</taxon>
        <taxon>Bacteroidota</taxon>
        <taxon>Cytophagia</taxon>
        <taxon>Cytophagales</taxon>
        <taxon>Cyclobacteriaceae</taxon>
        <taxon>Algoriphagus</taxon>
    </lineage>
</organism>
<feature type="domain" description="Secretion system C-terminal sorting" evidence="1">
    <location>
        <begin position="610"/>
        <end position="682"/>
    </location>
</feature>